<evidence type="ECO:0000313" key="1">
    <source>
        <dbReference type="EnsemblMetazoa" id="MESCA010908-PA"/>
    </source>
</evidence>
<dbReference type="EnsemblMetazoa" id="MESCA010908-RA">
    <property type="protein sequence ID" value="MESCA010908-PA"/>
    <property type="gene ID" value="MESCA010908"/>
</dbReference>
<reference evidence="1" key="2">
    <citation type="submission" date="2015-06" db="UniProtKB">
        <authorList>
            <consortium name="EnsemblMetazoa"/>
        </authorList>
    </citation>
    <scope>IDENTIFICATION</scope>
</reference>
<sequence>MLLVVKLLAPHNSQVGPSNIIFSFWPLLVKISSEEGFFLEVASAVRGSDLLTTCHCQNKDFPFTFTSPFGQRLTKGSLIFDGKESWFVHRHSPSHHLRMLDKRSVRRTAAYNEDVSLAIVGQLLSMDKPSSDSDQ</sequence>
<organism evidence="1 2">
    <name type="scientific">Megaselia scalaris</name>
    <name type="common">Humpbacked fly</name>
    <name type="synonym">Phora scalaris</name>
    <dbReference type="NCBI Taxonomy" id="36166"/>
    <lineage>
        <taxon>Eukaryota</taxon>
        <taxon>Metazoa</taxon>
        <taxon>Ecdysozoa</taxon>
        <taxon>Arthropoda</taxon>
        <taxon>Hexapoda</taxon>
        <taxon>Insecta</taxon>
        <taxon>Pterygota</taxon>
        <taxon>Neoptera</taxon>
        <taxon>Endopterygota</taxon>
        <taxon>Diptera</taxon>
        <taxon>Brachycera</taxon>
        <taxon>Muscomorpha</taxon>
        <taxon>Platypezoidea</taxon>
        <taxon>Phoridae</taxon>
        <taxon>Megaseliini</taxon>
        <taxon>Megaselia</taxon>
    </lineage>
</organism>
<reference evidence="2" key="1">
    <citation type="submission" date="2013-02" db="EMBL/GenBank/DDBJ databases">
        <authorList>
            <person name="Hughes D."/>
        </authorList>
    </citation>
    <scope>NUCLEOTIDE SEQUENCE</scope>
    <source>
        <strain>Durham</strain>
        <strain evidence="2">NC isolate 2 -- Noor lab</strain>
    </source>
</reference>
<proteinExistence type="predicted"/>
<protein>
    <submittedName>
        <fullName evidence="1">Uncharacterized protein</fullName>
    </submittedName>
</protein>
<dbReference type="Proteomes" id="UP000015102">
    <property type="component" value="Unassembled WGS sequence"/>
</dbReference>
<evidence type="ECO:0000313" key="2">
    <source>
        <dbReference type="Proteomes" id="UP000015102"/>
    </source>
</evidence>
<name>T1H3S2_MEGSC</name>
<dbReference type="AlphaFoldDB" id="T1H3S2"/>
<dbReference type="EMBL" id="CAQQ02385118">
    <property type="status" value="NOT_ANNOTATED_CDS"/>
    <property type="molecule type" value="Genomic_DNA"/>
</dbReference>
<keyword evidence="2" id="KW-1185">Reference proteome</keyword>
<accession>T1H3S2</accession>
<dbReference type="EMBL" id="CAQQ02385117">
    <property type="status" value="NOT_ANNOTATED_CDS"/>
    <property type="molecule type" value="Genomic_DNA"/>
</dbReference>
<dbReference type="HOGENOM" id="CLU_1888132_0_0_1"/>